<gene>
    <name evidence="3" type="ORF">GQ43DRAFT_381852</name>
</gene>
<accession>A0A9P4MLH0</accession>
<evidence type="ECO:0000313" key="3">
    <source>
        <dbReference type="EMBL" id="KAF2197064.1"/>
    </source>
</evidence>
<dbReference type="OrthoDB" id="5416037at2759"/>
<comment type="caution">
    <text evidence="3">The sequence shown here is derived from an EMBL/GenBank/DDBJ whole genome shotgun (WGS) entry which is preliminary data.</text>
</comment>
<dbReference type="InterPro" id="IPR046529">
    <property type="entry name" value="DUF6594"/>
</dbReference>
<keyword evidence="1" id="KW-1133">Transmembrane helix</keyword>
<feature type="transmembrane region" description="Helical" evidence="1">
    <location>
        <begin position="215"/>
        <end position="233"/>
    </location>
</feature>
<sequence length="275" mass="30507">MAAAVQLPQHYQQYPPGPDLSKKTVIGYELVADKLTEVPKDDYESRTETRVVPMYRKFERLNHRVLLHLQDEISELEEELRYLDECIAQQSPSVQLGHIQPASRRAETRHGGEMHHRRTLLLGNIYTKLGQYNSALSSFSTMKKNLAPADPSEIRAYHKWMQKHAPIEQTETRFLEHKDDLLNLSGRNQTDSESTTATATATGGVGGVAGLAQSAVIGLPLILVLPLMAFALIPGLLGRLFIIGVVGAVEVAVVTSSVELMGFMTVKEWLYAASM</sequence>
<reference evidence="3" key="1">
    <citation type="journal article" date="2020" name="Stud. Mycol.">
        <title>101 Dothideomycetes genomes: a test case for predicting lifestyles and emergence of pathogens.</title>
        <authorList>
            <person name="Haridas S."/>
            <person name="Albert R."/>
            <person name="Binder M."/>
            <person name="Bloem J."/>
            <person name="Labutti K."/>
            <person name="Salamov A."/>
            <person name="Andreopoulos B."/>
            <person name="Baker S."/>
            <person name="Barry K."/>
            <person name="Bills G."/>
            <person name="Bluhm B."/>
            <person name="Cannon C."/>
            <person name="Castanera R."/>
            <person name="Culley D."/>
            <person name="Daum C."/>
            <person name="Ezra D."/>
            <person name="Gonzalez J."/>
            <person name="Henrissat B."/>
            <person name="Kuo A."/>
            <person name="Liang C."/>
            <person name="Lipzen A."/>
            <person name="Lutzoni F."/>
            <person name="Magnuson J."/>
            <person name="Mondo S."/>
            <person name="Nolan M."/>
            <person name="Ohm R."/>
            <person name="Pangilinan J."/>
            <person name="Park H.-J."/>
            <person name="Ramirez L."/>
            <person name="Alfaro M."/>
            <person name="Sun H."/>
            <person name="Tritt A."/>
            <person name="Yoshinaga Y."/>
            <person name="Zwiers L.-H."/>
            <person name="Turgeon B."/>
            <person name="Goodwin S."/>
            <person name="Spatafora J."/>
            <person name="Crous P."/>
            <person name="Grigoriev I."/>
        </authorList>
    </citation>
    <scope>NUCLEOTIDE SEQUENCE</scope>
    <source>
        <strain evidence="3">ATCC 74209</strain>
    </source>
</reference>
<evidence type="ECO:0000259" key="2">
    <source>
        <dbReference type="Pfam" id="PF20237"/>
    </source>
</evidence>
<protein>
    <recommendedName>
        <fullName evidence="2">DUF6594 domain-containing protein</fullName>
    </recommendedName>
</protein>
<dbReference type="PANTHER" id="PTHR34502">
    <property type="entry name" value="DUF6594 DOMAIN-CONTAINING PROTEIN-RELATED"/>
    <property type="match status" value="1"/>
</dbReference>
<evidence type="ECO:0000313" key="4">
    <source>
        <dbReference type="Proteomes" id="UP000799536"/>
    </source>
</evidence>
<dbReference type="EMBL" id="ML994283">
    <property type="protein sequence ID" value="KAF2197064.1"/>
    <property type="molecule type" value="Genomic_DNA"/>
</dbReference>
<dbReference type="Proteomes" id="UP000799536">
    <property type="component" value="Unassembled WGS sequence"/>
</dbReference>
<feature type="transmembrane region" description="Helical" evidence="1">
    <location>
        <begin position="240"/>
        <end position="266"/>
    </location>
</feature>
<feature type="domain" description="DUF6594" evidence="2">
    <location>
        <begin position="31"/>
        <end position="255"/>
    </location>
</feature>
<keyword evidence="4" id="KW-1185">Reference proteome</keyword>
<dbReference type="PANTHER" id="PTHR34502:SF6">
    <property type="entry name" value="DUF6594 DOMAIN-CONTAINING PROTEIN"/>
    <property type="match status" value="1"/>
</dbReference>
<organism evidence="3 4">
    <name type="scientific">Delitschia confertaspora ATCC 74209</name>
    <dbReference type="NCBI Taxonomy" id="1513339"/>
    <lineage>
        <taxon>Eukaryota</taxon>
        <taxon>Fungi</taxon>
        <taxon>Dikarya</taxon>
        <taxon>Ascomycota</taxon>
        <taxon>Pezizomycotina</taxon>
        <taxon>Dothideomycetes</taxon>
        <taxon>Pleosporomycetidae</taxon>
        <taxon>Pleosporales</taxon>
        <taxon>Delitschiaceae</taxon>
        <taxon>Delitschia</taxon>
    </lineage>
</organism>
<proteinExistence type="predicted"/>
<dbReference type="AlphaFoldDB" id="A0A9P4MLH0"/>
<dbReference type="Pfam" id="PF20237">
    <property type="entry name" value="DUF6594"/>
    <property type="match status" value="1"/>
</dbReference>
<keyword evidence="1" id="KW-0472">Membrane</keyword>
<evidence type="ECO:0000256" key="1">
    <source>
        <dbReference type="SAM" id="Phobius"/>
    </source>
</evidence>
<name>A0A9P4MLH0_9PLEO</name>
<keyword evidence="1" id="KW-0812">Transmembrane</keyword>